<organism evidence="2">
    <name type="scientific">Pseudogymnoascus destructans</name>
    <dbReference type="NCBI Taxonomy" id="655981"/>
    <lineage>
        <taxon>Eukaryota</taxon>
        <taxon>Fungi</taxon>
        <taxon>Dikarya</taxon>
        <taxon>Ascomycota</taxon>
        <taxon>Pezizomycotina</taxon>
        <taxon>Leotiomycetes</taxon>
        <taxon>Thelebolales</taxon>
        <taxon>Thelebolaceae</taxon>
        <taxon>Pseudogymnoascus</taxon>
    </lineage>
</organism>
<protein>
    <submittedName>
        <fullName evidence="2">Uncharacterized protein</fullName>
    </submittedName>
</protein>
<dbReference type="AlphaFoldDB" id="A0A176ZXK1"/>
<dbReference type="RefSeq" id="XP_024319993.1">
    <property type="nucleotide sequence ID" value="XM_024472530.1"/>
</dbReference>
<evidence type="ECO:0000313" key="2">
    <source>
        <dbReference type="EMBL" id="OAF54689.2"/>
    </source>
</evidence>
<feature type="compositionally biased region" description="Low complexity" evidence="1">
    <location>
        <begin position="56"/>
        <end position="68"/>
    </location>
</feature>
<dbReference type="GeneID" id="36292028"/>
<dbReference type="VEuPathDB" id="FungiDB:GMDG_08456"/>
<evidence type="ECO:0000256" key="1">
    <source>
        <dbReference type="SAM" id="MobiDB-lite"/>
    </source>
</evidence>
<sequence>MPTATPTTAPSTSTLAMPTTLSSYNNTMLSYTRAQFQQFRDTASTTAPELGKAKDGSSTVGTTSSSGSIPGKGNEGPKSPITAHDFASGRKG</sequence>
<gene>
    <name evidence="2" type="ORF">VC83_08990</name>
</gene>
<accession>A0A176ZXK1</accession>
<feature type="region of interest" description="Disordered" evidence="1">
    <location>
        <begin position="40"/>
        <end position="92"/>
    </location>
</feature>
<name>A0A176ZXK1_9PEZI</name>
<dbReference type="OrthoDB" id="3439794at2759"/>
<dbReference type="Proteomes" id="UP000077154">
    <property type="component" value="Unassembled WGS sequence"/>
</dbReference>
<dbReference type="EMBL" id="KV441416">
    <property type="protein sequence ID" value="OAF54689.2"/>
    <property type="molecule type" value="Genomic_DNA"/>
</dbReference>
<proteinExistence type="predicted"/>
<reference evidence="2" key="1">
    <citation type="submission" date="2016-03" db="EMBL/GenBank/DDBJ databases">
        <title>Updated assembly of Pseudogymnoascus destructans, the fungus causing white-nose syndrome of bats.</title>
        <authorList>
            <person name="Palmer J.M."/>
            <person name="Drees K.P."/>
            <person name="Foster J.T."/>
            <person name="Lindner D.L."/>
        </authorList>
    </citation>
    <scope>NUCLEOTIDE SEQUENCE [LARGE SCALE GENOMIC DNA]</scope>
    <source>
        <strain evidence="2">20631-21</strain>
    </source>
</reference>